<proteinExistence type="predicted"/>
<accession>A0ABU5IK86</accession>
<evidence type="ECO:0000313" key="2">
    <source>
        <dbReference type="Proteomes" id="UP001293718"/>
    </source>
</evidence>
<reference evidence="1 2" key="1">
    <citation type="submission" date="2023-11" db="EMBL/GenBank/DDBJ databases">
        <title>Draft genome of Azohydromonas lata strain H1 (DSM1123), a polyhydroxyalkanoate producer.</title>
        <authorList>
            <person name="Traversa D."/>
            <person name="D'Addabbo P."/>
            <person name="Pazzani C."/>
            <person name="Manzari C."/>
            <person name="Chiara M."/>
            <person name="Scrascia M."/>
        </authorList>
    </citation>
    <scope>NUCLEOTIDE SEQUENCE [LARGE SCALE GENOMIC DNA]</scope>
    <source>
        <strain evidence="1 2">H1</strain>
    </source>
</reference>
<dbReference type="Proteomes" id="UP001293718">
    <property type="component" value="Unassembled WGS sequence"/>
</dbReference>
<name>A0ABU5IK86_9BURK</name>
<dbReference type="RefSeq" id="WP_322467090.1">
    <property type="nucleotide sequence ID" value="NZ_JAXOJX010000041.1"/>
</dbReference>
<gene>
    <name evidence="1" type="ORF">SM757_22280</name>
</gene>
<organism evidence="1 2">
    <name type="scientific">Azohydromonas lata</name>
    <dbReference type="NCBI Taxonomy" id="45677"/>
    <lineage>
        <taxon>Bacteria</taxon>
        <taxon>Pseudomonadati</taxon>
        <taxon>Pseudomonadota</taxon>
        <taxon>Betaproteobacteria</taxon>
        <taxon>Burkholderiales</taxon>
        <taxon>Sphaerotilaceae</taxon>
        <taxon>Azohydromonas</taxon>
    </lineage>
</organism>
<comment type="caution">
    <text evidence="1">The sequence shown here is derived from an EMBL/GenBank/DDBJ whole genome shotgun (WGS) entry which is preliminary data.</text>
</comment>
<dbReference type="EMBL" id="JAXOJX010000041">
    <property type="protein sequence ID" value="MDZ5459309.1"/>
    <property type="molecule type" value="Genomic_DNA"/>
</dbReference>
<keyword evidence="2" id="KW-1185">Reference proteome</keyword>
<protein>
    <submittedName>
        <fullName evidence="1">Uncharacterized protein</fullName>
    </submittedName>
</protein>
<evidence type="ECO:0000313" key="1">
    <source>
        <dbReference type="EMBL" id="MDZ5459309.1"/>
    </source>
</evidence>
<sequence>MDYAEATQLLGALTPAQRNTLEEAHDRYYCFAGISSFDAESDRQAEADRGTFAHLLFPPGPGGIPSISQERAAEFMAAVTGFPVAWCRAWDEYSFCELHGVDYAEQATMNGGVL</sequence>